<dbReference type="AlphaFoldDB" id="A0A9P4IXX4"/>
<evidence type="ECO:0000256" key="1">
    <source>
        <dbReference type="SAM" id="MobiDB-lite"/>
    </source>
</evidence>
<proteinExistence type="predicted"/>
<gene>
    <name evidence="2" type="ORF">K461DRAFT_280974</name>
</gene>
<sequence>METIRHPQDDLIDLFARNLSLTSQHPSAPNQQFLFNPEGNRTVTYASQHYTHSAHHHPQTPQSNQESIESTLRQHSINPSYLFPCQLQLFATADLDQRLRLLELWRTAPIRASDMDSIRYRYGELTTTNLLQEEVLTRLRLERDVAELNVVAAQRSQEAEPYMVHGYDTADTQKHEQDMEDQYGAWMMARDFERFQELHKQVEGQRPVSAGGHGLDDEMMA</sequence>
<feature type="region of interest" description="Disordered" evidence="1">
    <location>
        <begin position="200"/>
        <end position="221"/>
    </location>
</feature>
<protein>
    <submittedName>
        <fullName evidence="2">Uncharacterized protein</fullName>
    </submittedName>
</protein>
<keyword evidence="3" id="KW-1185">Reference proteome</keyword>
<reference evidence="2" key="1">
    <citation type="journal article" date="2020" name="Stud. Mycol.">
        <title>101 Dothideomycetes genomes: a test case for predicting lifestyles and emergence of pathogens.</title>
        <authorList>
            <person name="Haridas S."/>
            <person name="Albert R."/>
            <person name="Binder M."/>
            <person name="Bloem J."/>
            <person name="Labutti K."/>
            <person name="Salamov A."/>
            <person name="Andreopoulos B."/>
            <person name="Baker S."/>
            <person name="Barry K."/>
            <person name="Bills G."/>
            <person name="Bluhm B."/>
            <person name="Cannon C."/>
            <person name="Castanera R."/>
            <person name="Culley D."/>
            <person name="Daum C."/>
            <person name="Ezra D."/>
            <person name="Gonzalez J."/>
            <person name="Henrissat B."/>
            <person name="Kuo A."/>
            <person name="Liang C."/>
            <person name="Lipzen A."/>
            <person name="Lutzoni F."/>
            <person name="Magnuson J."/>
            <person name="Mondo S."/>
            <person name="Nolan M."/>
            <person name="Ohm R."/>
            <person name="Pangilinan J."/>
            <person name="Park H.-J."/>
            <person name="Ramirez L."/>
            <person name="Alfaro M."/>
            <person name="Sun H."/>
            <person name="Tritt A."/>
            <person name="Yoshinaga Y."/>
            <person name="Zwiers L.-H."/>
            <person name="Turgeon B."/>
            <person name="Goodwin S."/>
            <person name="Spatafora J."/>
            <person name="Crous P."/>
            <person name="Grigoriev I."/>
        </authorList>
    </citation>
    <scope>NUCLEOTIDE SEQUENCE</scope>
    <source>
        <strain evidence="2">CBS 260.36</strain>
    </source>
</reference>
<dbReference type="Proteomes" id="UP000799439">
    <property type="component" value="Unassembled WGS sequence"/>
</dbReference>
<organism evidence="2 3">
    <name type="scientific">Myriangium duriaei CBS 260.36</name>
    <dbReference type="NCBI Taxonomy" id="1168546"/>
    <lineage>
        <taxon>Eukaryota</taxon>
        <taxon>Fungi</taxon>
        <taxon>Dikarya</taxon>
        <taxon>Ascomycota</taxon>
        <taxon>Pezizomycotina</taxon>
        <taxon>Dothideomycetes</taxon>
        <taxon>Dothideomycetidae</taxon>
        <taxon>Myriangiales</taxon>
        <taxon>Myriangiaceae</taxon>
        <taxon>Myriangium</taxon>
    </lineage>
</organism>
<dbReference type="OrthoDB" id="5357075at2759"/>
<feature type="region of interest" description="Disordered" evidence="1">
    <location>
        <begin position="49"/>
        <end position="70"/>
    </location>
</feature>
<evidence type="ECO:0000313" key="3">
    <source>
        <dbReference type="Proteomes" id="UP000799439"/>
    </source>
</evidence>
<feature type="compositionally biased region" description="Polar residues" evidence="1">
    <location>
        <begin position="59"/>
        <end position="70"/>
    </location>
</feature>
<name>A0A9P4IXX4_9PEZI</name>
<dbReference type="EMBL" id="ML996090">
    <property type="protein sequence ID" value="KAF2149755.1"/>
    <property type="molecule type" value="Genomic_DNA"/>
</dbReference>
<evidence type="ECO:0000313" key="2">
    <source>
        <dbReference type="EMBL" id="KAF2149755.1"/>
    </source>
</evidence>
<comment type="caution">
    <text evidence="2">The sequence shown here is derived from an EMBL/GenBank/DDBJ whole genome shotgun (WGS) entry which is preliminary data.</text>
</comment>
<accession>A0A9P4IXX4</accession>